<organism evidence="1 2">
    <name type="scientific">Striga asiatica</name>
    <name type="common">Asiatic witchweed</name>
    <name type="synonym">Buchnera asiatica</name>
    <dbReference type="NCBI Taxonomy" id="4170"/>
    <lineage>
        <taxon>Eukaryota</taxon>
        <taxon>Viridiplantae</taxon>
        <taxon>Streptophyta</taxon>
        <taxon>Embryophyta</taxon>
        <taxon>Tracheophyta</taxon>
        <taxon>Spermatophyta</taxon>
        <taxon>Magnoliopsida</taxon>
        <taxon>eudicotyledons</taxon>
        <taxon>Gunneridae</taxon>
        <taxon>Pentapetalae</taxon>
        <taxon>asterids</taxon>
        <taxon>lamiids</taxon>
        <taxon>Lamiales</taxon>
        <taxon>Orobanchaceae</taxon>
        <taxon>Buchnereae</taxon>
        <taxon>Striga</taxon>
    </lineage>
</organism>
<sequence length="151" mass="17373">MRPGNNIGILHISFYLVDSQHTDRICSNEFLTNRLNGIDKSTGLLDYEFIDHGLYIRHDSSGKGKSKLSVDILGQRAVEQVEIHANPLTKANIWNLRRVIYMILRRVSLDTHSMGNCVKRVVGQWFSEFGSFLVLILNIQIEQIKNENQIY</sequence>
<dbReference type="EMBL" id="BKCP01002669">
    <property type="protein sequence ID" value="GER28543.1"/>
    <property type="molecule type" value="Genomic_DNA"/>
</dbReference>
<dbReference type="AlphaFoldDB" id="A0A5A7P6V5"/>
<name>A0A5A7P6V5_STRAF</name>
<evidence type="ECO:0000313" key="1">
    <source>
        <dbReference type="EMBL" id="GER28543.1"/>
    </source>
</evidence>
<proteinExistence type="predicted"/>
<gene>
    <name evidence="1" type="ORF">STAS_04347</name>
</gene>
<keyword evidence="2" id="KW-1185">Reference proteome</keyword>
<evidence type="ECO:0000313" key="2">
    <source>
        <dbReference type="Proteomes" id="UP000325081"/>
    </source>
</evidence>
<accession>A0A5A7P6V5</accession>
<dbReference type="Proteomes" id="UP000325081">
    <property type="component" value="Unassembled WGS sequence"/>
</dbReference>
<protein>
    <submittedName>
        <fullName evidence="1">Energy-coupling factor transporter ATP-binding protein EcfA1</fullName>
    </submittedName>
</protein>
<keyword evidence="1" id="KW-0067">ATP-binding</keyword>
<comment type="caution">
    <text evidence="1">The sequence shown here is derived from an EMBL/GenBank/DDBJ whole genome shotgun (WGS) entry which is preliminary data.</text>
</comment>
<dbReference type="GO" id="GO:0005524">
    <property type="term" value="F:ATP binding"/>
    <property type="evidence" value="ECO:0007669"/>
    <property type="project" value="UniProtKB-KW"/>
</dbReference>
<reference evidence="2" key="1">
    <citation type="journal article" date="2019" name="Curr. Biol.">
        <title>Genome Sequence of Striga asiatica Provides Insight into the Evolution of Plant Parasitism.</title>
        <authorList>
            <person name="Yoshida S."/>
            <person name="Kim S."/>
            <person name="Wafula E.K."/>
            <person name="Tanskanen J."/>
            <person name="Kim Y.M."/>
            <person name="Honaas L."/>
            <person name="Yang Z."/>
            <person name="Spallek T."/>
            <person name="Conn C.E."/>
            <person name="Ichihashi Y."/>
            <person name="Cheong K."/>
            <person name="Cui S."/>
            <person name="Der J.P."/>
            <person name="Gundlach H."/>
            <person name="Jiao Y."/>
            <person name="Hori C."/>
            <person name="Ishida J.K."/>
            <person name="Kasahara H."/>
            <person name="Kiba T."/>
            <person name="Kim M.S."/>
            <person name="Koo N."/>
            <person name="Laohavisit A."/>
            <person name="Lee Y.H."/>
            <person name="Lumba S."/>
            <person name="McCourt P."/>
            <person name="Mortimer J.C."/>
            <person name="Mutuku J.M."/>
            <person name="Nomura T."/>
            <person name="Sasaki-Sekimoto Y."/>
            <person name="Seto Y."/>
            <person name="Wang Y."/>
            <person name="Wakatake T."/>
            <person name="Sakakibara H."/>
            <person name="Demura T."/>
            <person name="Yamaguchi S."/>
            <person name="Yoneyama K."/>
            <person name="Manabe R.I."/>
            <person name="Nelson D.C."/>
            <person name="Schulman A.H."/>
            <person name="Timko M.P."/>
            <person name="dePamphilis C.W."/>
            <person name="Choi D."/>
            <person name="Shirasu K."/>
        </authorList>
    </citation>
    <scope>NUCLEOTIDE SEQUENCE [LARGE SCALE GENOMIC DNA]</scope>
    <source>
        <strain evidence="2">cv. UVA1</strain>
    </source>
</reference>
<keyword evidence="1" id="KW-0547">Nucleotide-binding</keyword>